<dbReference type="PIRSF" id="PIRSF004789">
    <property type="entry name" value="DR1281"/>
    <property type="match status" value="1"/>
</dbReference>
<evidence type="ECO:0000256" key="2">
    <source>
        <dbReference type="PIRSR" id="PIRSR004789-51"/>
    </source>
</evidence>
<reference evidence="3 4" key="2">
    <citation type="journal article" date="2010" name="J. Bacteriol.">
        <title>Genome sequence of the polysaccharide-degrading, thermophilic anaerobe Spirochaeta thermophila DSM 6192.</title>
        <authorList>
            <person name="Angelov A."/>
            <person name="Liebl S."/>
            <person name="Ballschmiter M."/>
            <person name="Bomeke M."/>
            <person name="Lehmann R."/>
            <person name="Liesegang H."/>
            <person name="Daniel R."/>
            <person name="Liebl W."/>
        </authorList>
    </citation>
    <scope>NUCLEOTIDE SEQUENCE [LARGE SCALE GENOMIC DNA]</scope>
    <source>
        <strain evidence="4">ATCC 49972 / DSM 6192 / RI 19.B1</strain>
    </source>
</reference>
<dbReference type="EMBL" id="CP001698">
    <property type="protein sequence ID" value="ADN02243.1"/>
    <property type="molecule type" value="Genomic_DNA"/>
</dbReference>
<dbReference type="GO" id="GO:0046872">
    <property type="term" value="F:metal ion binding"/>
    <property type="evidence" value="ECO:0007669"/>
    <property type="project" value="UniProtKB-KW"/>
</dbReference>
<feature type="binding site" evidence="2">
    <location>
        <position position="178"/>
    </location>
    <ligand>
        <name>Fe cation</name>
        <dbReference type="ChEBI" id="CHEBI:24875"/>
        <label>1</label>
    </ligand>
</feature>
<proteinExistence type="predicted"/>
<dbReference type="NCBIfam" id="TIGR00282">
    <property type="entry name" value="TIGR00282 family metallophosphoesterase"/>
    <property type="match status" value="1"/>
</dbReference>
<dbReference type="SUPFAM" id="SSF56300">
    <property type="entry name" value="Metallo-dependent phosphatases"/>
    <property type="match status" value="1"/>
</dbReference>
<gene>
    <name evidence="3" type="ordered locus">STHERM_c13020</name>
</gene>
<dbReference type="InterPro" id="IPR029052">
    <property type="entry name" value="Metallo-depent_PP-like"/>
</dbReference>
<dbReference type="HOGENOM" id="CLU_068238_0_0_12"/>
<name>E0RTL2_WINT6</name>
<dbReference type="Gene3D" id="3.60.21.10">
    <property type="match status" value="1"/>
</dbReference>
<protein>
    <recommendedName>
        <fullName evidence="5">Metallophosphoesterase</fullName>
    </recommendedName>
</protein>
<feature type="binding site" evidence="2">
    <location>
        <position position="67"/>
    </location>
    <ligand>
        <name>Fe cation</name>
        <dbReference type="ChEBI" id="CHEBI:24875"/>
        <label>2</label>
    </ligand>
</feature>
<feature type="binding site" evidence="2">
    <location>
        <position position="151"/>
    </location>
    <ligand>
        <name>Fe cation</name>
        <dbReference type="ChEBI" id="CHEBI:24875"/>
        <label>2</label>
    </ligand>
</feature>
<dbReference type="KEGG" id="sta:STHERM_c13020"/>
<evidence type="ECO:0000256" key="1">
    <source>
        <dbReference type="PIRSR" id="PIRSR004789-50"/>
    </source>
</evidence>
<dbReference type="PANTHER" id="PTHR36303:SF1">
    <property type="entry name" value="2',3'-CYCLIC-NUCLEOTIDE 2'-PHOSPHODIESTERASE"/>
    <property type="match status" value="1"/>
</dbReference>
<accession>E0RTL2</accession>
<feature type="binding site" evidence="2">
    <location>
        <position position="39"/>
    </location>
    <ligand>
        <name>Fe cation</name>
        <dbReference type="ChEBI" id="CHEBI:24875"/>
        <label>1</label>
    </ligand>
</feature>
<dbReference type="PaxDb" id="665571-STHERM_c13020"/>
<dbReference type="Proteomes" id="UP000001296">
    <property type="component" value="Chromosome"/>
</dbReference>
<feature type="binding site" evidence="2">
    <location>
        <position position="8"/>
    </location>
    <ligand>
        <name>Fe cation</name>
        <dbReference type="ChEBI" id="CHEBI:24875"/>
        <label>1</label>
    </ligand>
</feature>
<dbReference type="GO" id="GO:0004113">
    <property type="term" value="F:2',3'-cyclic-nucleotide 3'-phosphodiesterase activity"/>
    <property type="evidence" value="ECO:0007669"/>
    <property type="project" value="TreeGrafter"/>
</dbReference>
<dbReference type="AlphaFoldDB" id="E0RTL2"/>
<reference key="1">
    <citation type="submission" date="2009-08" db="EMBL/GenBank/DDBJ databases">
        <title>The genome sequence of Spirochaeta thermophila DSM6192.</title>
        <authorList>
            <person name="Angelov A."/>
            <person name="Mientus M."/>
            <person name="Wittenberg S."/>
            <person name="Lehmann R."/>
            <person name="Liesegang H."/>
            <person name="Daniel R."/>
            <person name="Liebl W."/>
        </authorList>
    </citation>
    <scope>NUCLEOTIDE SEQUENCE</scope>
    <source>
        <strain>DSM 6192</strain>
    </source>
</reference>
<evidence type="ECO:0000313" key="3">
    <source>
        <dbReference type="EMBL" id="ADN02243.1"/>
    </source>
</evidence>
<sequence length="261" mass="27991">MTILMLGDIIGHPGMRTLFSGLTSLVRSTGADVVVINGENAADGFGLSRELAERLFAMGVDVITTGNHIWHDESVFPLMEQDPARVIRPANYPPGAPGKGSTVFEKGDVAVGVLNLIGRQRLVMADCPFRKAQEEIRRLRREASVILVDFHAESPAEKEAMGFFLDGKVSAVVGTHTHIQTADEKILPGGTAYITDLGSTGPVDSVIGFDPSLASERVTTQVPHQLKVVDSPATICGVAIVVDVRSGKARSIERIRHYLGV</sequence>
<organism evidence="3 4">
    <name type="scientific">Winmispira thermophila (strain ATCC 49972 / DSM 6192 / RI 19.B1)</name>
    <name type="common">Spirochaeta thermophila</name>
    <dbReference type="NCBI Taxonomy" id="665571"/>
    <lineage>
        <taxon>Bacteria</taxon>
        <taxon>Pseudomonadati</taxon>
        <taxon>Spirochaetota</taxon>
        <taxon>Spirochaetia</taxon>
        <taxon>Winmispirales</taxon>
        <taxon>Winmispiraceae</taxon>
        <taxon>Winmispira</taxon>
    </lineage>
</organism>
<feature type="binding site" evidence="2">
    <location>
        <position position="39"/>
    </location>
    <ligand>
        <name>Fe cation</name>
        <dbReference type="ChEBI" id="CHEBI:24875"/>
        <label>2</label>
    </ligand>
</feature>
<dbReference type="eggNOG" id="COG1692">
    <property type="taxonomic scope" value="Bacteria"/>
</dbReference>
<dbReference type="RefSeq" id="WP_013314084.1">
    <property type="nucleotide sequence ID" value="NC_014484.1"/>
</dbReference>
<dbReference type="PANTHER" id="PTHR36303">
    <property type="entry name" value="2',3'-CYCLIC-NUCLEOTIDE 2'-PHOSPHODIESTERASE"/>
    <property type="match status" value="1"/>
</dbReference>
<feature type="binding site" evidence="2">
    <location>
        <position position="40"/>
    </location>
    <ligand>
        <name>Fe cation</name>
        <dbReference type="ChEBI" id="CHEBI:24875"/>
        <label>1</label>
    </ligand>
</feature>
<feature type="active site" description="Proton donor" evidence="1">
    <location>
        <position position="68"/>
    </location>
</feature>
<evidence type="ECO:0008006" key="5">
    <source>
        <dbReference type="Google" id="ProtNLM"/>
    </source>
</evidence>
<evidence type="ECO:0000313" key="4">
    <source>
        <dbReference type="Proteomes" id="UP000001296"/>
    </source>
</evidence>
<dbReference type="Pfam" id="PF13277">
    <property type="entry name" value="YmdB"/>
    <property type="match status" value="1"/>
</dbReference>
<feature type="binding site" evidence="2">
    <location>
        <position position="176"/>
    </location>
    <ligand>
        <name>Fe cation</name>
        <dbReference type="ChEBI" id="CHEBI:24875"/>
        <label>2</label>
    </ligand>
</feature>
<keyword evidence="2" id="KW-0479">Metal-binding</keyword>
<dbReference type="InterPro" id="IPR005235">
    <property type="entry name" value="YmdB-like"/>
</dbReference>